<dbReference type="Gene3D" id="3.40.50.200">
    <property type="entry name" value="Peptidase S8/S53 domain"/>
    <property type="match status" value="2"/>
</dbReference>
<accession>A0A4Q7N2C2</accession>
<proteinExistence type="inferred from homology"/>
<evidence type="ECO:0000259" key="7">
    <source>
        <dbReference type="Pfam" id="PF00082"/>
    </source>
</evidence>
<keyword evidence="2 5" id="KW-0645">Protease</keyword>
<gene>
    <name evidence="8" type="ORF">EV199_1349</name>
</gene>
<dbReference type="InterPro" id="IPR000209">
    <property type="entry name" value="Peptidase_S8/S53_dom"/>
</dbReference>
<feature type="active site" description="Charge relay system" evidence="5">
    <location>
        <position position="297"/>
    </location>
</feature>
<sequence length="546" mass="60996">MKRVQLIVLFFVSSLAAHSQVKSLLKAPLGWEHLDLEQDSVWGCSINKAYEFLKQFTPRQKVVVAIVDAGGDVNHEDLKNKLWVNKGEIPGDHIDNDKNGYIDDIHGWNFVGYPDGKQQVRGILEVNRELLRLKDRFLDADSTKLSKKEMKEYRYFRDVVMTKPGLPSTFRKVAETEQYLKYIPDFTAQLKEKCSNPDEVFRYAFSYKISPSDKGDKTAGNAFYFFESKLRGLPVSKWDSIVSQKENWKKEVRQEFEDACKTNQKYIDSLAIIDPHQTNLKERYYGNSNLYARGADHGTHVGGTIGAERNNGIGMNGIADAALMFVRILAYFEDETDKNVAAGIMYAVENGAKVINMSFGKYLTPHPELVYAAFRYAEKKGVLLVHAAGNDSRDVDTQVHYPYKKIAKKRAVRNVIEVGASTWEGQPSSFSNYGKNTVDVFAPGSDIYSTIPDNKYLPQSGTSMATPVVSGIAALIWTYFPDLSAEQMIDILKRSVVSRKGVQVMAPGGSVQGKSTIDFGELCSSGGIVNAYRAAQLAAEVSKGKK</sequence>
<dbReference type="InterPro" id="IPR023828">
    <property type="entry name" value="Peptidase_S8_Ser-AS"/>
</dbReference>
<dbReference type="RefSeq" id="WP_130539847.1">
    <property type="nucleotide sequence ID" value="NZ_CP042431.1"/>
</dbReference>
<reference evidence="8 9" key="1">
    <citation type="submission" date="2019-02" db="EMBL/GenBank/DDBJ databases">
        <title>Genomic Encyclopedia of Type Strains, Phase IV (KMG-IV): sequencing the most valuable type-strain genomes for metagenomic binning, comparative biology and taxonomic classification.</title>
        <authorList>
            <person name="Goeker M."/>
        </authorList>
    </citation>
    <scope>NUCLEOTIDE SEQUENCE [LARGE SCALE GENOMIC DNA]</scope>
    <source>
        <strain evidence="8 9">DSM 18116</strain>
    </source>
</reference>
<name>A0A4Q7N2C2_9BACT</name>
<dbReference type="OrthoDB" id="9798386at2"/>
<evidence type="ECO:0000256" key="1">
    <source>
        <dbReference type="ARBA" id="ARBA00011073"/>
    </source>
</evidence>
<dbReference type="EMBL" id="SGXA01000001">
    <property type="protein sequence ID" value="RZS75482.1"/>
    <property type="molecule type" value="Genomic_DNA"/>
</dbReference>
<keyword evidence="6" id="KW-0732">Signal</keyword>
<dbReference type="InterPro" id="IPR015500">
    <property type="entry name" value="Peptidase_S8_subtilisin-rel"/>
</dbReference>
<dbReference type="AlphaFoldDB" id="A0A4Q7N2C2"/>
<comment type="caution">
    <text evidence="8">The sequence shown here is derived from an EMBL/GenBank/DDBJ whole genome shotgun (WGS) entry which is preliminary data.</text>
</comment>
<dbReference type="PRINTS" id="PR00723">
    <property type="entry name" value="SUBTILISIN"/>
</dbReference>
<feature type="active site" description="Charge relay system" evidence="5">
    <location>
        <position position="68"/>
    </location>
</feature>
<feature type="active site" description="Charge relay system" evidence="5">
    <location>
        <position position="463"/>
    </location>
</feature>
<dbReference type="PANTHER" id="PTHR43399">
    <property type="entry name" value="SUBTILISIN-RELATED"/>
    <property type="match status" value="1"/>
</dbReference>
<dbReference type="PROSITE" id="PS51892">
    <property type="entry name" value="SUBTILASE"/>
    <property type="match status" value="1"/>
</dbReference>
<evidence type="ECO:0000256" key="6">
    <source>
        <dbReference type="SAM" id="SignalP"/>
    </source>
</evidence>
<dbReference type="PANTHER" id="PTHR43399:SF4">
    <property type="entry name" value="CELL WALL-ASSOCIATED PROTEASE"/>
    <property type="match status" value="1"/>
</dbReference>
<dbReference type="InterPro" id="IPR022398">
    <property type="entry name" value="Peptidase_S8_His-AS"/>
</dbReference>
<dbReference type="PROSITE" id="PS00138">
    <property type="entry name" value="SUBTILASE_SER"/>
    <property type="match status" value="1"/>
</dbReference>
<dbReference type="Pfam" id="PF00082">
    <property type="entry name" value="Peptidase_S8"/>
    <property type="match status" value="1"/>
</dbReference>
<dbReference type="PROSITE" id="PS00137">
    <property type="entry name" value="SUBTILASE_HIS"/>
    <property type="match status" value="1"/>
</dbReference>
<dbReference type="InterPro" id="IPR036852">
    <property type="entry name" value="Peptidase_S8/S53_dom_sf"/>
</dbReference>
<keyword evidence="9" id="KW-1185">Reference proteome</keyword>
<keyword evidence="3 5" id="KW-0378">Hydrolase</keyword>
<feature type="domain" description="Peptidase S8/S53" evidence="7">
    <location>
        <begin position="60"/>
        <end position="496"/>
    </location>
</feature>
<dbReference type="SUPFAM" id="SSF52743">
    <property type="entry name" value="Subtilisin-like"/>
    <property type="match status" value="1"/>
</dbReference>
<evidence type="ECO:0000313" key="9">
    <source>
        <dbReference type="Proteomes" id="UP000293874"/>
    </source>
</evidence>
<evidence type="ECO:0000313" key="8">
    <source>
        <dbReference type="EMBL" id="RZS75482.1"/>
    </source>
</evidence>
<evidence type="ECO:0000256" key="2">
    <source>
        <dbReference type="ARBA" id="ARBA00022670"/>
    </source>
</evidence>
<keyword evidence="4 5" id="KW-0720">Serine protease</keyword>
<feature type="chain" id="PRO_5020793006" evidence="6">
    <location>
        <begin position="20"/>
        <end position="546"/>
    </location>
</feature>
<dbReference type="GO" id="GO:0004252">
    <property type="term" value="F:serine-type endopeptidase activity"/>
    <property type="evidence" value="ECO:0007669"/>
    <property type="project" value="UniProtKB-UniRule"/>
</dbReference>
<evidence type="ECO:0000256" key="3">
    <source>
        <dbReference type="ARBA" id="ARBA00022801"/>
    </source>
</evidence>
<protein>
    <submittedName>
        <fullName evidence="8">Subtilase family protein</fullName>
    </submittedName>
</protein>
<feature type="signal peptide" evidence="6">
    <location>
        <begin position="1"/>
        <end position="19"/>
    </location>
</feature>
<dbReference type="Proteomes" id="UP000293874">
    <property type="component" value="Unassembled WGS sequence"/>
</dbReference>
<organism evidence="8 9">
    <name type="scientific">Pseudobacter ginsenosidimutans</name>
    <dbReference type="NCBI Taxonomy" id="661488"/>
    <lineage>
        <taxon>Bacteria</taxon>
        <taxon>Pseudomonadati</taxon>
        <taxon>Bacteroidota</taxon>
        <taxon>Chitinophagia</taxon>
        <taxon>Chitinophagales</taxon>
        <taxon>Chitinophagaceae</taxon>
        <taxon>Pseudobacter</taxon>
    </lineage>
</organism>
<comment type="similarity">
    <text evidence="1 5">Belongs to the peptidase S8 family.</text>
</comment>
<evidence type="ECO:0000256" key="4">
    <source>
        <dbReference type="ARBA" id="ARBA00022825"/>
    </source>
</evidence>
<evidence type="ECO:0000256" key="5">
    <source>
        <dbReference type="PROSITE-ProRule" id="PRU01240"/>
    </source>
</evidence>
<dbReference type="InterPro" id="IPR051048">
    <property type="entry name" value="Peptidase_S8/S53_subtilisin"/>
</dbReference>
<dbReference type="GO" id="GO:0006508">
    <property type="term" value="P:proteolysis"/>
    <property type="evidence" value="ECO:0007669"/>
    <property type="project" value="UniProtKB-KW"/>
</dbReference>